<protein>
    <submittedName>
        <fullName evidence="1">Uncharacterized protein</fullName>
    </submittedName>
</protein>
<evidence type="ECO:0000313" key="1">
    <source>
        <dbReference type="EMBL" id="DAE12464.1"/>
    </source>
</evidence>
<reference evidence="1" key="1">
    <citation type="journal article" date="2021" name="Proc. Natl. Acad. Sci. U.S.A.">
        <title>A Catalog of Tens of Thousands of Viruses from Human Metagenomes Reveals Hidden Associations with Chronic Diseases.</title>
        <authorList>
            <person name="Tisza M.J."/>
            <person name="Buck C.B."/>
        </authorList>
    </citation>
    <scope>NUCLEOTIDE SEQUENCE</scope>
    <source>
        <strain evidence="1">CtjK323</strain>
    </source>
</reference>
<proteinExistence type="predicted"/>
<dbReference type="EMBL" id="BK015552">
    <property type="protein sequence ID" value="DAE12464.1"/>
    <property type="molecule type" value="Genomic_DNA"/>
</dbReference>
<organism evidence="1">
    <name type="scientific">CrAss-like virus sp. ctjK323</name>
    <dbReference type="NCBI Taxonomy" id="2825839"/>
    <lineage>
        <taxon>Viruses</taxon>
        <taxon>Duplodnaviria</taxon>
        <taxon>Heunggongvirae</taxon>
        <taxon>Uroviricota</taxon>
        <taxon>Caudoviricetes</taxon>
        <taxon>Crassvirales</taxon>
    </lineage>
</organism>
<name>A0A8S5Q0F6_9CAUD</name>
<accession>A0A8S5Q0F6</accession>
<sequence length="30" mass="3379">MLMLIICIVGGTIHIGDSKINFFQEKSKEL</sequence>